<reference evidence="2" key="1">
    <citation type="submission" date="2014-09" db="EMBL/GenBank/DDBJ databases">
        <authorList>
            <person name="Magalhaes I.L.F."/>
            <person name="Oliveira U."/>
            <person name="Santos F.R."/>
            <person name="Vidigal T.H.D.A."/>
            <person name="Brescovit A.D."/>
            <person name="Santos A.J."/>
        </authorList>
    </citation>
    <scope>NUCLEOTIDE SEQUENCE</scope>
    <source>
        <tissue evidence="2">Shoot tissue taken approximately 20 cm above the soil surface</tissue>
    </source>
</reference>
<accession>A0A0A9BL68</accession>
<dbReference type="EMBL" id="GBRH01233196">
    <property type="protein sequence ID" value="JAD64699.1"/>
    <property type="molecule type" value="Transcribed_RNA"/>
</dbReference>
<reference evidence="2" key="2">
    <citation type="journal article" date="2015" name="Data Brief">
        <title>Shoot transcriptome of the giant reed, Arundo donax.</title>
        <authorList>
            <person name="Barrero R.A."/>
            <person name="Guerrero F.D."/>
            <person name="Moolhuijzen P."/>
            <person name="Goolsby J.A."/>
            <person name="Tidwell J."/>
            <person name="Bellgard S.E."/>
            <person name="Bellgard M.I."/>
        </authorList>
    </citation>
    <scope>NUCLEOTIDE SEQUENCE</scope>
    <source>
        <tissue evidence="2">Shoot tissue taken approximately 20 cm above the soil surface</tissue>
    </source>
</reference>
<sequence length="37" mass="3967">MTTSSQHLQEIAPAAGWTRTRARRAGRDGGSLGARSR</sequence>
<feature type="region of interest" description="Disordered" evidence="1">
    <location>
        <begin position="1"/>
        <end position="37"/>
    </location>
</feature>
<evidence type="ECO:0000313" key="2">
    <source>
        <dbReference type="EMBL" id="JAD64699.1"/>
    </source>
</evidence>
<dbReference type="AlphaFoldDB" id="A0A0A9BL68"/>
<protein>
    <submittedName>
        <fullName evidence="2">Uncharacterized protein</fullName>
    </submittedName>
</protein>
<organism evidence="2">
    <name type="scientific">Arundo donax</name>
    <name type="common">Giant reed</name>
    <name type="synonym">Donax arundinaceus</name>
    <dbReference type="NCBI Taxonomy" id="35708"/>
    <lineage>
        <taxon>Eukaryota</taxon>
        <taxon>Viridiplantae</taxon>
        <taxon>Streptophyta</taxon>
        <taxon>Embryophyta</taxon>
        <taxon>Tracheophyta</taxon>
        <taxon>Spermatophyta</taxon>
        <taxon>Magnoliopsida</taxon>
        <taxon>Liliopsida</taxon>
        <taxon>Poales</taxon>
        <taxon>Poaceae</taxon>
        <taxon>PACMAD clade</taxon>
        <taxon>Arundinoideae</taxon>
        <taxon>Arundineae</taxon>
        <taxon>Arundo</taxon>
    </lineage>
</organism>
<name>A0A0A9BL68_ARUDO</name>
<feature type="compositionally biased region" description="Gly residues" evidence="1">
    <location>
        <begin position="28"/>
        <end position="37"/>
    </location>
</feature>
<proteinExistence type="predicted"/>
<evidence type="ECO:0000256" key="1">
    <source>
        <dbReference type="SAM" id="MobiDB-lite"/>
    </source>
</evidence>